<sequence>MYMKILFIFTLSFYLILVSSGLKAHGFVGQRFFPATVTMDDPIAGNDFNFIFFRIEALNDDGNKVWTSNPQFAYDKILIKNLQGTITGSYLHIQNPERMPAQNGFDDLAVSLLYQMITIPDYESVLSIGLDTNIVGTGNTGVDADSFTTYSPSIIVGQGLGFLPESLNLFRSFAFYTFGSPNYTTRDHRAVSVDYDFVVMYSLPYMQNFVKSLNTPFIMNHFMPIVEFPMNTCLVSACAHLTTGTINPGFISVWKYGQVSVESSIPINKNSGTQVGFAIQVFLYIDDIFSPNSSINRSIFS</sequence>
<evidence type="ECO:0000313" key="1">
    <source>
        <dbReference type="EMBL" id="KTD66623.1"/>
    </source>
</evidence>
<dbReference type="AlphaFoldDB" id="A0A0W0ZC55"/>
<comment type="caution">
    <text evidence="1">The sequence shown here is derived from an EMBL/GenBank/DDBJ whole genome shotgun (WGS) entry which is preliminary data.</text>
</comment>
<keyword evidence="2" id="KW-1185">Reference proteome</keyword>
<dbReference type="OrthoDB" id="5791911at2"/>
<evidence type="ECO:0000313" key="2">
    <source>
        <dbReference type="Proteomes" id="UP000054703"/>
    </source>
</evidence>
<accession>A0A0W0ZC55</accession>
<proteinExistence type="predicted"/>
<reference evidence="1 2" key="1">
    <citation type="submission" date="2015-11" db="EMBL/GenBank/DDBJ databases">
        <title>Genomic analysis of 38 Legionella species identifies large and diverse effector repertoires.</title>
        <authorList>
            <person name="Burstein D."/>
            <person name="Amaro F."/>
            <person name="Zusman T."/>
            <person name="Lifshitz Z."/>
            <person name="Cohen O."/>
            <person name="Gilbert J.A."/>
            <person name="Pupko T."/>
            <person name="Shuman H.A."/>
            <person name="Segal G."/>
        </authorList>
    </citation>
    <scope>NUCLEOTIDE SEQUENCE [LARGE SCALE GENOMIC DNA]</scope>
    <source>
        <strain evidence="1 2">SC-63-C7</strain>
    </source>
</reference>
<dbReference type="Proteomes" id="UP000054703">
    <property type="component" value="Unassembled WGS sequence"/>
</dbReference>
<organism evidence="1 2">
    <name type="scientific">Legionella santicrucis</name>
    <dbReference type="NCBI Taxonomy" id="45074"/>
    <lineage>
        <taxon>Bacteria</taxon>
        <taxon>Pseudomonadati</taxon>
        <taxon>Pseudomonadota</taxon>
        <taxon>Gammaproteobacteria</taxon>
        <taxon>Legionellales</taxon>
        <taxon>Legionellaceae</taxon>
        <taxon>Legionella</taxon>
    </lineage>
</organism>
<gene>
    <name evidence="1" type="ORF">Lsan_0568</name>
</gene>
<dbReference type="EMBL" id="LNYU01000009">
    <property type="protein sequence ID" value="KTD66623.1"/>
    <property type="molecule type" value="Genomic_DNA"/>
</dbReference>
<name>A0A0W0ZC55_9GAMM</name>
<protein>
    <submittedName>
        <fullName evidence="1">Uncharacterized protein</fullName>
    </submittedName>
</protein>
<dbReference type="PATRIC" id="fig|45074.5.peg.598"/>
<dbReference type="RefSeq" id="WP_058513027.1">
    <property type="nucleotide sequence ID" value="NZ_CAAAIH010000004.1"/>
</dbReference>